<dbReference type="EMBL" id="GL732555">
    <property type="protein sequence ID" value="EFX78899.1"/>
    <property type="molecule type" value="Genomic_DNA"/>
</dbReference>
<dbReference type="PANTHER" id="PTHR33173:SF2">
    <property type="entry name" value="MYND-TYPE DOMAIN-CONTAINING PROTEIN"/>
    <property type="match status" value="1"/>
</dbReference>
<dbReference type="Proteomes" id="UP000000305">
    <property type="component" value="Unassembled WGS sequence"/>
</dbReference>
<dbReference type="KEGG" id="dpx:DAPPUDRAFT_104917"/>
<feature type="compositionally biased region" description="Basic and acidic residues" evidence="1">
    <location>
        <begin position="312"/>
        <end position="325"/>
    </location>
</feature>
<evidence type="ECO:0000313" key="3">
    <source>
        <dbReference type="EMBL" id="EFX78899.1"/>
    </source>
</evidence>
<keyword evidence="2" id="KW-0472">Membrane</keyword>
<gene>
    <name evidence="3" type="ORF">DAPPUDRAFT_104917</name>
</gene>
<reference evidence="3 4" key="1">
    <citation type="journal article" date="2011" name="Science">
        <title>The ecoresponsive genome of Daphnia pulex.</title>
        <authorList>
            <person name="Colbourne J.K."/>
            <person name="Pfrender M.E."/>
            <person name="Gilbert D."/>
            <person name="Thomas W.K."/>
            <person name="Tucker A."/>
            <person name="Oakley T.H."/>
            <person name="Tokishita S."/>
            <person name="Aerts A."/>
            <person name="Arnold G.J."/>
            <person name="Basu M.K."/>
            <person name="Bauer D.J."/>
            <person name="Caceres C.E."/>
            <person name="Carmel L."/>
            <person name="Casola C."/>
            <person name="Choi J.H."/>
            <person name="Detter J.C."/>
            <person name="Dong Q."/>
            <person name="Dusheyko S."/>
            <person name="Eads B.D."/>
            <person name="Frohlich T."/>
            <person name="Geiler-Samerotte K.A."/>
            <person name="Gerlach D."/>
            <person name="Hatcher P."/>
            <person name="Jogdeo S."/>
            <person name="Krijgsveld J."/>
            <person name="Kriventseva E.V."/>
            <person name="Kultz D."/>
            <person name="Laforsch C."/>
            <person name="Lindquist E."/>
            <person name="Lopez J."/>
            <person name="Manak J.R."/>
            <person name="Muller J."/>
            <person name="Pangilinan J."/>
            <person name="Patwardhan R.P."/>
            <person name="Pitluck S."/>
            <person name="Pritham E.J."/>
            <person name="Rechtsteiner A."/>
            <person name="Rho M."/>
            <person name="Rogozin I.B."/>
            <person name="Sakarya O."/>
            <person name="Salamov A."/>
            <person name="Schaack S."/>
            <person name="Shapiro H."/>
            <person name="Shiga Y."/>
            <person name="Skalitzky C."/>
            <person name="Smith Z."/>
            <person name="Souvorov A."/>
            <person name="Sung W."/>
            <person name="Tang Z."/>
            <person name="Tsuchiya D."/>
            <person name="Tu H."/>
            <person name="Vos H."/>
            <person name="Wang M."/>
            <person name="Wolf Y.I."/>
            <person name="Yamagata H."/>
            <person name="Yamada T."/>
            <person name="Ye Y."/>
            <person name="Shaw J.R."/>
            <person name="Andrews J."/>
            <person name="Crease T.J."/>
            <person name="Tang H."/>
            <person name="Lucas S.M."/>
            <person name="Robertson H.M."/>
            <person name="Bork P."/>
            <person name="Koonin E.V."/>
            <person name="Zdobnov E.M."/>
            <person name="Grigoriev I.V."/>
            <person name="Lynch M."/>
            <person name="Boore J.L."/>
        </authorList>
    </citation>
    <scope>NUCLEOTIDE SEQUENCE [LARGE SCALE GENOMIC DNA]</scope>
</reference>
<dbReference type="OrthoDB" id="10064970at2759"/>
<dbReference type="eggNOG" id="ENOG502QUPU">
    <property type="taxonomic scope" value="Eukaryota"/>
</dbReference>
<feature type="region of interest" description="Disordered" evidence="1">
    <location>
        <begin position="292"/>
        <end position="339"/>
    </location>
</feature>
<evidence type="ECO:0000256" key="1">
    <source>
        <dbReference type="SAM" id="MobiDB-lite"/>
    </source>
</evidence>
<feature type="transmembrane region" description="Helical" evidence="2">
    <location>
        <begin position="1307"/>
        <end position="1331"/>
    </location>
</feature>
<keyword evidence="2" id="KW-1133">Transmembrane helix</keyword>
<feature type="compositionally biased region" description="Low complexity" evidence="1">
    <location>
        <begin position="257"/>
        <end position="271"/>
    </location>
</feature>
<evidence type="ECO:0000256" key="2">
    <source>
        <dbReference type="SAM" id="Phobius"/>
    </source>
</evidence>
<dbReference type="HOGENOM" id="CLU_246417_0_0_1"/>
<protein>
    <submittedName>
        <fullName evidence="3">Uncharacterized protein</fullName>
    </submittedName>
</protein>
<dbReference type="InParanoid" id="E9GNS7"/>
<accession>E9GNS7</accession>
<dbReference type="PANTHER" id="PTHR33173">
    <property type="match status" value="1"/>
</dbReference>
<feature type="region of interest" description="Disordered" evidence="1">
    <location>
        <begin position="239"/>
        <end position="273"/>
    </location>
</feature>
<evidence type="ECO:0000313" key="4">
    <source>
        <dbReference type="Proteomes" id="UP000000305"/>
    </source>
</evidence>
<dbReference type="PhylomeDB" id="E9GNS7"/>
<organism evidence="3 4">
    <name type="scientific">Daphnia pulex</name>
    <name type="common">Water flea</name>
    <dbReference type="NCBI Taxonomy" id="6669"/>
    <lineage>
        <taxon>Eukaryota</taxon>
        <taxon>Metazoa</taxon>
        <taxon>Ecdysozoa</taxon>
        <taxon>Arthropoda</taxon>
        <taxon>Crustacea</taxon>
        <taxon>Branchiopoda</taxon>
        <taxon>Diplostraca</taxon>
        <taxon>Cladocera</taxon>
        <taxon>Anomopoda</taxon>
        <taxon>Daphniidae</taxon>
        <taxon>Daphnia</taxon>
    </lineage>
</organism>
<name>E9GNS7_DAPPU</name>
<keyword evidence="4" id="KW-1185">Reference proteome</keyword>
<sequence>MTSTKNMFSILERYGAELSPHIVFVLKTSGYVSFRALSKITAEKIVEIQKFIQTLFSDKALTDKLSKEDKISQFGPLFWNKPERFMFTLGDSDSIQGAVELPQAAIFQTKKSTYRNPASNPALTLAQKTLAETSQIKEKLPTETSQKNKKLSKPFIASFSEWLTKQEELIFDKTNLSFNETNGIVTCLLCKVKISTSINVETGNWRISNVTRHVSKMHNKTKQNSQGCGQASKQLMERFVNPQPGSSGGTHSEENGENNTSNSSIEISNNTDSDPEELLEVLPVEVDVEVHSNEDVSDIRPMVVPIQSSEQKTSDDAETNQRDSTEPVNPQKKKKHQLEFTGRKKKIQIKKMAETEGQTRMEMYCEVIDEFGQLAKTNGMLSAQLLALCDRYRCLQTILKNSPVIEEAGPLLKRMLEQSFSQSKKKAKGYRHMDEALNNFCLNIYILGGRRMYEILHANFKGVFPSPRTMGKNLPNFKLLSQKIVSLSEDATAIVGKREYSSTSNSIYGFSLPLQPNGLPNWKDSVIDNTLDAVRMFSTYKRATVIIVIMAQPLGDGIPPMRICSFGSDNTFTAVHVKNRLATIVSLLKAEGISVLTYSANGDSRELKSMREMLQLGVVQRTNDRNDAVVRLSRPEIRDLLKQHVAGSEGTVFYLKLMDYTTTSFLDKQMTPLQRIYRIWFAVLSVRYWRYWMIDKTYPLAKHFFTGNAYQCLELNAHSLVLTELRLQKLKLTEQFLPWSFGSQQCETYFKALRSFTPVGSTQTNFTVGEVIKSRGWKVDANLITTAEGNDHGIIYPRHVAQLERFGGTKRAMENMKHPTKTEIIATIKRALQDAKSELNLLGVLLDNNDRECFKYDPRLAVSSNISELEDIAGTQTDDCDQADFERDDEIDNELDESDRHDIEMLNNIFDAEFPDFINRLSASVTKQKTVDPLSLPLEKTQFVKIPDKNSQLRIVKKSAIVCFLEHGVRRLSNDRTYRVQVTAPYVQRRQLIVKAVEKRIVRIGDWCVFKTEDDCPLPYLFLLGRVLSFSLLVGSKKELDKRILEWEYDGDQKNVGALCIWYHVVWDSGEENIQSELKDITVSSHGFHPCETFICSVPPPTIDPKNSRLCLCSDSPVESLESWQNPIESLESPETHGISRISWNLMESPESHGISRNLTESQNLTESLESHRIFKILNPRTPKFGVANPRLTPFRRLRMHQAQTVDHAFLPDRTTTVTIANISSQEVWLDKGSTLEEAPLRFFEDLEQVLKADNNSAVPDAPTDTLSVIARPEALVQPLSQDTKIRTQYRGNLTDLPPLRWWRPNFLFLWLPYCFLLLMFSFGPHTYAVLVRDTVLFNEQTGIAMSESSWKIVTEWAPEEELQTISAMELLIQQLSDISARHRRDAKLFHEKDVSSAFRDPSSSMVAEKLKLNGKMRKGILDIGGTVLKWLFEVSTQQDLVELSRDVDNMGQHQQQIVHLLDKQATIVNETLQCSPPRTLQLPAIGIFEVPPGCTARTEDWIFPASLEGQTEAKISSMAAPHLISFPSNRSFHQNAAVGESGVGWDKKK</sequence>
<proteinExistence type="predicted"/>
<keyword evidence="2" id="KW-0812">Transmembrane</keyword>